<dbReference type="InterPro" id="IPR011006">
    <property type="entry name" value="CheY-like_superfamily"/>
</dbReference>
<evidence type="ECO:0000313" key="5">
    <source>
        <dbReference type="Proteomes" id="UP000178186"/>
    </source>
</evidence>
<dbReference type="Gene3D" id="3.40.50.2300">
    <property type="match status" value="1"/>
</dbReference>
<dbReference type="Proteomes" id="UP000178186">
    <property type="component" value="Unassembled WGS sequence"/>
</dbReference>
<dbReference type="GO" id="GO:0000160">
    <property type="term" value="P:phosphorelay signal transduction system"/>
    <property type="evidence" value="ECO:0007669"/>
    <property type="project" value="InterPro"/>
</dbReference>
<gene>
    <name evidence="4" type="ORF">A3H64_01655</name>
</gene>
<dbReference type="InterPro" id="IPR001789">
    <property type="entry name" value="Sig_transdc_resp-reg_receiver"/>
</dbReference>
<comment type="caution">
    <text evidence="4">The sequence shown here is derived from an EMBL/GenBank/DDBJ whole genome shotgun (WGS) entry which is preliminary data.</text>
</comment>
<proteinExistence type="predicted"/>
<organism evidence="4 5">
    <name type="scientific">Candidatus Ryanbacteria bacterium RIFCSPLOWO2_02_FULL_45_11c</name>
    <dbReference type="NCBI Taxonomy" id="1802128"/>
    <lineage>
        <taxon>Bacteria</taxon>
        <taxon>Candidatus Ryaniibacteriota</taxon>
    </lineage>
</organism>
<dbReference type="EMBL" id="MHNY01000004">
    <property type="protein sequence ID" value="OGZ56742.1"/>
    <property type="molecule type" value="Genomic_DNA"/>
</dbReference>
<keyword evidence="1 2" id="KW-0597">Phosphoprotein</keyword>
<dbReference type="InterPro" id="IPR050595">
    <property type="entry name" value="Bact_response_regulator"/>
</dbReference>
<dbReference type="Pfam" id="PF00072">
    <property type="entry name" value="Response_reg"/>
    <property type="match status" value="1"/>
</dbReference>
<feature type="modified residue" description="4-aspartylphosphate" evidence="2">
    <location>
        <position position="60"/>
    </location>
</feature>
<sequence length="132" mass="14765">MIAEATANKQTVLIVDDDEFLLEMYALKFKEEGFTVEIAETGKDALTKIESVKPDVVLLDVVLPEMDGFAVLQKMRPEKKSGLPIIVLLTNLSQKDDTERGMRLGADDYVVKAHFTPSEVVEKVRKLLSARK</sequence>
<evidence type="ECO:0000259" key="3">
    <source>
        <dbReference type="PROSITE" id="PS50110"/>
    </source>
</evidence>
<reference evidence="4 5" key="1">
    <citation type="journal article" date="2016" name="Nat. Commun.">
        <title>Thousands of microbial genomes shed light on interconnected biogeochemical processes in an aquifer system.</title>
        <authorList>
            <person name="Anantharaman K."/>
            <person name="Brown C.T."/>
            <person name="Hug L.A."/>
            <person name="Sharon I."/>
            <person name="Castelle C.J."/>
            <person name="Probst A.J."/>
            <person name="Thomas B.C."/>
            <person name="Singh A."/>
            <person name="Wilkins M.J."/>
            <person name="Karaoz U."/>
            <person name="Brodie E.L."/>
            <person name="Williams K.H."/>
            <person name="Hubbard S.S."/>
            <person name="Banfield J.F."/>
        </authorList>
    </citation>
    <scope>NUCLEOTIDE SEQUENCE [LARGE SCALE GENOMIC DNA]</scope>
</reference>
<feature type="domain" description="Response regulatory" evidence="3">
    <location>
        <begin position="11"/>
        <end position="127"/>
    </location>
</feature>
<dbReference type="CDD" id="cd17574">
    <property type="entry name" value="REC_OmpR"/>
    <property type="match status" value="1"/>
</dbReference>
<dbReference type="STRING" id="1802128.A3H64_01655"/>
<evidence type="ECO:0000256" key="2">
    <source>
        <dbReference type="PROSITE-ProRule" id="PRU00169"/>
    </source>
</evidence>
<dbReference type="AlphaFoldDB" id="A0A1G2H2N8"/>
<dbReference type="SMART" id="SM00448">
    <property type="entry name" value="REC"/>
    <property type="match status" value="1"/>
</dbReference>
<dbReference type="PROSITE" id="PS50110">
    <property type="entry name" value="RESPONSE_REGULATORY"/>
    <property type="match status" value="1"/>
</dbReference>
<accession>A0A1G2H2N8</accession>
<evidence type="ECO:0000313" key="4">
    <source>
        <dbReference type="EMBL" id="OGZ56742.1"/>
    </source>
</evidence>
<dbReference type="PANTHER" id="PTHR44591:SF3">
    <property type="entry name" value="RESPONSE REGULATORY DOMAIN-CONTAINING PROTEIN"/>
    <property type="match status" value="1"/>
</dbReference>
<dbReference type="PANTHER" id="PTHR44591">
    <property type="entry name" value="STRESS RESPONSE REGULATOR PROTEIN 1"/>
    <property type="match status" value="1"/>
</dbReference>
<protein>
    <recommendedName>
        <fullName evidence="3">Response regulatory domain-containing protein</fullName>
    </recommendedName>
</protein>
<dbReference type="SUPFAM" id="SSF52172">
    <property type="entry name" value="CheY-like"/>
    <property type="match status" value="1"/>
</dbReference>
<name>A0A1G2H2N8_9BACT</name>
<evidence type="ECO:0000256" key="1">
    <source>
        <dbReference type="ARBA" id="ARBA00022553"/>
    </source>
</evidence>